<reference evidence="1 2" key="1">
    <citation type="submission" date="2018-05" db="EMBL/GenBank/DDBJ databases">
        <title>Candidatus Cardinium hertigii Genome Assembly.</title>
        <authorList>
            <person name="Showmaker K.C."/>
            <person name="Walden K.O."/>
            <person name="Fields C.J."/>
            <person name="Lambert K.N."/>
            <person name="Hudson M.E."/>
        </authorList>
    </citation>
    <scope>NUCLEOTIDE SEQUENCE [LARGE SCALE GENOMIC DNA]</scope>
    <source>
        <strain evidence="2">cHgTN10</strain>
    </source>
</reference>
<sequence>MPTVSLPAIVLSSCGRFHQLLGKPLYGARFIRVEKFHAPGLAPAYDASGAYHIDTTGKAAYHKRFLQIHGFYNHRAAVQDETGFYHIDSEGSSIYAARYQWVGNFQEEKCVVNNADGFFHIDLKGARIYPEIYDYVGDFKEGAAVVYKNGQATHINQEGKWLHAKWYKRLHVFHKGYAIAEDAKGWFHIDRRGKALYPQRFKRVEPFYNGRAKVETWEGALGQLDSSGSMQVFIAGPNQFDQVHAISAELAAFWKTYLMHTAVTLGLCHSLPCTTTDLAQQLNIAEENIERLLRAMWEIGWVTYEPSKTIWQLATKGSCFKNIPFLAKAATLWAQVAAAANWLKLPDLLRQPCIASFPSFKEKERSSKKRRQYYEALLGYAAWDFQALHQKIEIQTTKRVLLFGVRALAFIAVLGNQNKDLLFHYYHDPVLPKALIQTFNVKPKSLKSLMAHYDLAIFCQFLQHYDDVTVITYLQLAKKRVTRLFIIETMLTHDKPTGGMVDINTMVETGGKLRTLAAWEQLLGQVGAYKLANVLPITDYLTLVDVMLCKIESH</sequence>
<dbReference type="Gene3D" id="3.40.50.150">
    <property type="entry name" value="Vaccinia Virus protein VP39"/>
    <property type="match status" value="1"/>
</dbReference>
<dbReference type="SUPFAM" id="SSF46785">
    <property type="entry name" value="Winged helix' DNA-binding domain"/>
    <property type="match status" value="1"/>
</dbReference>
<dbReference type="KEGG" id="cher:DK880_00289"/>
<dbReference type="RefSeq" id="WP_109997063.1">
    <property type="nucleotide sequence ID" value="NZ_CP029619.1"/>
</dbReference>
<protein>
    <recommendedName>
        <fullName evidence="3">WG repeat-containing protein</fullName>
    </recommendedName>
</protein>
<dbReference type="InterPro" id="IPR029063">
    <property type="entry name" value="SAM-dependent_MTases_sf"/>
</dbReference>
<dbReference type="InterPro" id="IPR036390">
    <property type="entry name" value="WH_DNA-bd_sf"/>
</dbReference>
<gene>
    <name evidence="1" type="ORF">DK880_00289</name>
</gene>
<dbReference type="OrthoDB" id="2485468at2"/>
<dbReference type="Proteomes" id="UP000245872">
    <property type="component" value="Chromosome"/>
</dbReference>
<dbReference type="AlphaFoldDB" id="A0A2Z3L850"/>
<dbReference type="InterPro" id="IPR036388">
    <property type="entry name" value="WH-like_DNA-bd_sf"/>
</dbReference>
<keyword evidence="2" id="KW-1185">Reference proteome</keyword>
<dbReference type="PANTHER" id="PTHR37841">
    <property type="entry name" value="GLR2918 PROTEIN"/>
    <property type="match status" value="1"/>
</dbReference>
<organism evidence="1 2">
    <name type="scientific">Candidatus Cardinium hertigii</name>
    <dbReference type="NCBI Taxonomy" id="247481"/>
    <lineage>
        <taxon>Bacteria</taxon>
        <taxon>Pseudomonadati</taxon>
        <taxon>Bacteroidota</taxon>
        <taxon>Cytophagia</taxon>
        <taxon>Cytophagales</taxon>
        <taxon>Amoebophilaceae</taxon>
        <taxon>Candidatus Cardinium</taxon>
    </lineage>
</organism>
<accession>A0A2Z3L850</accession>
<evidence type="ECO:0008006" key="3">
    <source>
        <dbReference type="Google" id="ProtNLM"/>
    </source>
</evidence>
<name>A0A2Z3L850_9BACT</name>
<evidence type="ECO:0000313" key="2">
    <source>
        <dbReference type="Proteomes" id="UP000245872"/>
    </source>
</evidence>
<dbReference type="EMBL" id="CP029619">
    <property type="protein sequence ID" value="AWN81621.1"/>
    <property type="molecule type" value="Genomic_DNA"/>
</dbReference>
<dbReference type="PANTHER" id="PTHR37841:SF1">
    <property type="entry name" value="DUF3298 DOMAIN-CONTAINING PROTEIN"/>
    <property type="match status" value="1"/>
</dbReference>
<dbReference type="Pfam" id="PF14903">
    <property type="entry name" value="WG_beta_rep"/>
    <property type="match status" value="1"/>
</dbReference>
<proteinExistence type="predicted"/>
<evidence type="ECO:0000313" key="1">
    <source>
        <dbReference type="EMBL" id="AWN81621.1"/>
    </source>
</evidence>
<dbReference type="Gene3D" id="1.10.10.10">
    <property type="entry name" value="Winged helix-like DNA-binding domain superfamily/Winged helix DNA-binding domain"/>
    <property type="match status" value="1"/>
</dbReference>
<dbReference type="InterPro" id="IPR032774">
    <property type="entry name" value="WG_beta_rep"/>
</dbReference>